<gene>
    <name evidence="2" type="ORF">M0813_27231</name>
</gene>
<comment type="caution">
    <text evidence="2">The sequence shown here is derived from an EMBL/GenBank/DDBJ whole genome shotgun (WGS) entry which is preliminary data.</text>
</comment>
<keyword evidence="1" id="KW-0732">Signal</keyword>
<evidence type="ECO:0000313" key="3">
    <source>
        <dbReference type="Proteomes" id="UP001150062"/>
    </source>
</evidence>
<dbReference type="Proteomes" id="UP001150062">
    <property type="component" value="Unassembled WGS sequence"/>
</dbReference>
<feature type="chain" id="PRO_5047362445" evidence="1">
    <location>
        <begin position="19"/>
        <end position="200"/>
    </location>
</feature>
<evidence type="ECO:0000256" key="1">
    <source>
        <dbReference type="SAM" id="SignalP"/>
    </source>
</evidence>
<name>A0ABQ8XYJ9_9EUKA</name>
<evidence type="ECO:0000313" key="2">
    <source>
        <dbReference type="EMBL" id="KAJ6237667.1"/>
    </source>
</evidence>
<proteinExistence type="predicted"/>
<sequence length="200" mass="22866">MKLLSILIFISCVSLVFAKPTPTKKLIHLSLFNNRKCGGNPHETTYVDQQCYLNGKSSIYMVDKDTTFDMYYCIDNTDCSDCSKPITYKDGECKKTEGISELVTHEKKTLDTARVVNQLNYQKSDCSDETFETSYIEGECYRLLDYGSVYGVIVKDTVEVFFSKQEDCKNATPKNYKLNECVKNEQNGQNGYVKYVLVNQ</sequence>
<keyword evidence="3" id="KW-1185">Reference proteome</keyword>
<feature type="signal peptide" evidence="1">
    <location>
        <begin position="1"/>
        <end position="18"/>
    </location>
</feature>
<reference evidence="2" key="1">
    <citation type="submission" date="2022-08" db="EMBL/GenBank/DDBJ databases">
        <title>Novel sulfate-reducing endosymbionts in the free-living metamonad Anaeramoeba.</title>
        <authorList>
            <person name="Jerlstrom-Hultqvist J."/>
            <person name="Cepicka I."/>
            <person name="Gallot-Lavallee L."/>
            <person name="Salas-Leiva D."/>
            <person name="Curtis B.A."/>
            <person name="Zahonova K."/>
            <person name="Pipaliya S."/>
            <person name="Dacks J."/>
            <person name="Roger A.J."/>
        </authorList>
    </citation>
    <scope>NUCLEOTIDE SEQUENCE</scope>
    <source>
        <strain evidence="2">Schooner1</strain>
    </source>
</reference>
<dbReference type="EMBL" id="JAOAOG010000239">
    <property type="protein sequence ID" value="KAJ6237667.1"/>
    <property type="molecule type" value="Genomic_DNA"/>
</dbReference>
<organism evidence="2 3">
    <name type="scientific">Anaeramoeba flamelloides</name>
    <dbReference type="NCBI Taxonomy" id="1746091"/>
    <lineage>
        <taxon>Eukaryota</taxon>
        <taxon>Metamonada</taxon>
        <taxon>Anaeramoebidae</taxon>
        <taxon>Anaeramoeba</taxon>
    </lineage>
</organism>
<protein>
    <submittedName>
        <fullName evidence="2">Uncharacterized protein</fullName>
    </submittedName>
</protein>
<accession>A0ABQ8XYJ9</accession>